<reference evidence="3" key="1">
    <citation type="submission" date="2023-01" db="EMBL/GenBank/DDBJ databases">
        <title>Genome assembly of the deep-sea coral Lophelia pertusa.</title>
        <authorList>
            <person name="Herrera S."/>
            <person name="Cordes E."/>
        </authorList>
    </citation>
    <scope>NUCLEOTIDE SEQUENCE</scope>
    <source>
        <strain evidence="3">USNM1676648</strain>
        <tissue evidence="3">Polyp</tissue>
    </source>
</reference>
<evidence type="ECO:0000259" key="1">
    <source>
        <dbReference type="PROSITE" id="PS50022"/>
    </source>
</evidence>
<dbReference type="Gene3D" id="3.50.4.10">
    <property type="entry name" value="Hepatocyte Growth Factor"/>
    <property type="match status" value="1"/>
</dbReference>
<evidence type="ECO:0000313" key="3">
    <source>
        <dbReference type="EMBL" id="KAJ7376996.1"/>
    </source>
</evidence>
<dbReference type="InterPro" id="IPR008979">
    <property type="entry name" value="Galactose-bd-like_sf"/>
</dbReference>
<dbReference type="PANTHER" id="PTHR24543">
    <property type="entry name" value="MULTICOPPER OXIDASE-RELATED"/>
    <property type="match status" value="1"/>
</dbReference>
<dbReference type="OrthoDB" id="5967907at2759"/>
<dbReference type="SUPFAM" id="SSF49785">
    <property type="entry name" value="Galactose-binding domain-like"/>
    <property type="match status" value="1"/>
</dbReference>
<dbReference type="InterPro" id="IPR000421">
    <property type="entry name" value="FA58C"/>
</dbReference>
<dbReference type="Gene3D" id="2.60.120.260">
    <property type="entry name" value="Galactose-binding domain-like"/>
    <property type="match status" value="1"/>
</dbReference>
<dbReference type="Proteomes" id="UP001163046">
    <property type="component" value="Unassembled WGS sequence"/>
</dbReference>
<dbReference type="PROSITE" id="PS50948">
    <property type="entry name" value="PAN"/>
    <property type="match status" value="1"/>
</dbReference>
<evidence type="ECO:0000259" key="2">
    <source>
        <dbReference type="PROSITE" id="PS50948"/>
    </source>
</evidence>
<dbReference type="Pfam" id="PF00754">
    <property type="entry name" value="F5_F8_type_C"/>
    <property type="match status" value="1"/>
</dbReference>
<dbReference type="PROSITE" id="PS01286">
    <property type="entry name" value="FA58C_2"/>
    <property type="match status" value="1"/>
</dbReference>
<accession>A0A9W9Z877</accession>
<sequence length="308" mass="34369">MGKNTGQQHSQLIKLLSKAVTYFFMSIHCLAITAGHTPCRTSRSVTDHALTGHVISSLEGKRMESCITACERTRNCFSINYYATLKKCEMNRKTAEWTMSDLKPRSGAVYLNMLSRDYTPCVDRNPPCSGKCVPIPGSLETQCVCEGNAVCQNGSCISKPLGMKDGSIVDSKITASSTHQSQGKRAWGRLHCSEGSWTPADDHAAYVWLQVDFVPDVKLISHIATQGDGKNWWWVKTYYVMYKTGGVTLQDYKENNQRMIFQGNSNKDEVVTNKLKNPFQADTVRIVPTTFSGRIALRIELYGCDIQP</sequence>
<dbReference type="PROSITE" id="PS50022">
    <property type="entry name" value="FA58C_3"/>
    <property type="match status" value="1"/>
</dbReference>
<protein>
    <submittedName>
        <fullName evidence="3">NAP1- protein 2</fullName>
    </submittedName>
</protein>
<proteinExistence type="predicted"/>
<dbReference type="Pfam" id="PF00024">
    <property type="entry name" value="PAN_1"/>
    <property type="match status" value="1"/>
</dbReference>
<feature type="domain" description="Apple" evidence="2">
    <location>
        <begin position="39"/>
        <end position="115"/>
    </location>
</feature>
<dbReference type="AlphaFoldDB" id="A0A9W9Z877"/>
<dbReference type="FunFam" id="2.60.120.260:FF:000016">
    <property type="entry name" value="Contactin-associated protein-like 4 isoform 1"/>
    <property type="match status" value="1"/>
</dbReference>
<gene>
    <name evidence="3" type="primary">NRP2_3</name>
    <name evidence="3" type="ORF">OS493_031269</name>
</gene>
<dbReference type="CDD" id="cd00057">
    <property type="entry name" value="FA58C"/>
    <property type="match status" value="1"/>
</dbReference>
<dbReference type="PANTHER" id="PTHR24543:SF325">
    <property type="entry name" value="F5_8 TYPE C DOMAIN-CONTAINING PROTEIN"/>
    <property type="match status" value="1"/>
</dbReference>
<comment type="caution">
    <text evidence="3">The sequence shown here is derived from an EMBL/GenBank/DDBJ whole genome shotgun (WGS) entry which is preliminary data.</text>
</comment>
<keyword evidence="4" id="KW-1185">Reference proteome</keyword>
<dbReference type="InterPro" id="IPR003609">
    <property type="entry name" value="Pan_app"/>
</dbReference>
<name>A0A9W9Z877_9CNID</name>
<evidence type="ECO:0000313" key="4">
    <source>
        <dbReference type="Proteomes" id="UP001163046"/>
    </source>
</evidence>
<dbReference type="SMART" id="SM00231">
    <property type="entry name" value="FA58C"/>
    <property type="match status" value="1"/>
</dbReference>
<feature type="domain" description="F5/8 type C" evidence="1">
    <location>
        <begin position="156"/>
        <end position="304"/>
    </location>
</feature>
<organism evidence="3 4">
    <name type="scientific">Desmophyllum pertusum</name>
    <dbReference type="NCBI Taxonomy" id="174260"/>
    <lineage>
        <taxon>Eukaryota</taxon>
        <taxon>Metazoa</taxon>
        <taxon>Cnidaria</taxon>
        <taxon>Anthozoa</taxon>
        <taxon>Hexacorallia</taxon>
        <taxon>Scleractinia</taxon>
        <taxon>Caryophylliina</taxon>
        <taxon>Caryophylliidae</taxon>
        <taxon>Desmophyllum</taxon>
    </lineage>
</organism>
<dbReference type="EMBL" id="MU826385">
    <property type="protein sequence ID" value="KAJ7376996.1"/>
    <property type="molecule type" value="Genomic_DNA"/>
</dbReference>